<evidence type="ECO:0000313" key="2">
    <source>
        <dbReference type="EMBL" id="RPF43032.1"/>
    </source>
</evidence>
<dbReference type="InterPro" id="IPR008258">
    <property type="entry name" value="Transglycosylase_SLT_dom_1"/>
</dbReference>
<protein>
    <submittedName>
        <fullName evidence="2">Transglycosylase-like protein with SLT domain</fullName>
    </submittedName>
</protein>
<dbReference type="CDD" id="cd00254">
    <property type="entry name" value="LT-like"/>
    <property type="match status" value="1"/>
</dbReference>
<name>A0A3N5B2U7_9THEO</name>
<dbReference type="SUPFAM" id="SSF53955">
    <property type="entry name" value="Lysozyme-like"/>
    <property type="match status" value="1"/>
</dbReference>
<dbReference type="AlphaFoldDB" id="A0A3N5B2U7"/>
<dbReference type="OrthoDB" id="9815002at2"/>
<dbReference type="Pfam" id="PF01464">
    <property type="entry name" value="SLT"/>
    <property type="match status" value="1"/>
</dbReference>
<comment type="caution">
    <text evidence="2">The sequence shown here is derived from an EMBL/GenBank/DDBJ whole genome shotgun (WGS) entry which is preliminary data.</text>
</comment>
<dbReference type="Proteomes" id="UP000282654">
    <property type="component" value="Unassembled WGS sequence"/>
</dbReference>
<evidence type="ECO:0000313" key="3">
    <source>
        <dbReference type="Proteomes" id="UP000282654"/>
    </source>
</evidence>
<gene>
    <name evidence="2" type="ORF">EDD75_2151</name>
</gene>
<dbReference type="Gene3D" id="1.10.530.10">
    <property type="match status" value="1"/>
</dbReference>
<sequence>MREIDFPPNGWDDVASFQPRDFLAAVTESSPSCRMNDELYGAVFRAAGRRYALSPALLRAIGAVLSGKRADFVSSSGKMGIMQLSPEVARFLRLQNPFDPVENIFGAARYLRLLLDRHDGNFRAALAAYYAGAAPGAATPGDASSREAEEFVTRVLALAAVEAGRQKKRPKGEILAELARLLQNGAKGGRADRA</sequence>
<dbReference type="PANTHER" id="PTHR37423">
    <property type="entry name" value="SOLUBLE LYTIC MUREIN TRANSGLYCOSYLASE-RELATED"/>
    <property type="match status" value="1"/>
</dbReference>
<evidence type="ECO:0000259" key="1">
    <source>
        <dbReference type="Pfam" id="PF01464"/>
    </source>
</evidence>
<reference evidence="2 3" key="1">
    <citation type="submission" date="2018-11" db="EMBL/GenBank/DDBJ databases">
        <title>Genomic Encyclopedia of Type Strains, Phase IV (KMG-IV): sequencing the most valuable type-strain genomes for metagenomic binning, comparative biology and taxonomic classification.</title>
        <authorList>
            <person name="Goeker M."/>
        </authorList>
    </citation>
    <scope>NUCLEOTIDE SEQUENCE [LARGE SCALE GENOMIC DNA]</scope>
    <source>
        <strain evidence="2 3">DSM 102936</strain>
    </source>
</reference>
<organism evidence="2 3">
    <name type="scientific">Thermodesulfitimonas autotrophica</name>
    <dbReference type="NCBI Taxonomy" id="1894989"/>
    <lineage>
        <taxon>Bacteria</taxon>
        <taxon>Bacillati</taxon>
        <taxon>Bacillota</taxon>
        <taxon>Clostridia</taxon>
        <taxon>Thermoanaerobacterales</taxon>
        <taxon>Thermoanaerobacteraceae</taxon>
        <taxon>Thermodesulfitimonas</taxon>
    </lineage>
</organism>
<dbReference type="InterPro" id="IPR023346">
    <property type="entry name" value="Lysozyme-like_dom_sf"/>
</dbReference>
<keyword evidence="3" id="KW-1185">Reference proteome</keyword>
<dbReference type="PANTHER" id="PTHR37423:SF2">
    <property type="entry name" value="MEMBRANE-BOUND LYTIC MUREIN TRANSGLYCOSYLASE C"/>
    <property type="match status" value="1"/>
</dbReference>
<feature type="domain" description="Transglycosylase SLT" evidence="1">
    <location>
        <begin position="43"/>
        <end position="140"/>
    </location>
</feature>
<dbReference type="EMBL" id="RKRE01000003">
    <property type="protein sequence ID" value="RPF43032.1"/>
    <property type="molecule type" value="Genomic_DNA"/>
</dbReference>
<dbReference type="RefSeq" id="WP_123931851.1">
    <property type="nucleotide sequence ID" value="NZ_RKRE01000003.1"/>
</dbReference>
<proteinExistence type="predicted"/>
<accession>A0A3N5B2U7</accession>